<feature type="coiled-coil region" evidence="1">
    <location>
        <begin position="73"/>
        <end position="189"/>
    </location>
</feature>
<dbReference type="OrthoDB" id="5566667at2759"/>
<evidence type="ECO:0000256" key="2">
    <source>
        <dbReference type="SAM" id="MobiDB-lite"/>
    </source>
</evidence>
<dbReference type="STRING" id="4846.A0A367IL19"/>
<dbReference type="GO" id="GO:0016020">
    <property type="term" value="C:membrane"/>
    <property type="evidence" value="ECO:0007669"/>
    <property type="project" value="TreeGrafter"/>
</dbReference>
<gene>
    <name evidence="4" type="ORF">CU098_003611</name>
</gene>
<dbReference type="GO" id="GO:0005769">
    <property type="term" value="C:early endosome"/>
    <property type="evidence" value="ECO:0007669"/>
    <property type="project" value="TreeGrafter"/>
</dbReference>
<comment type="caution">
    <text evidence="4">The sequence shown here is derived from an EMBL/GenBank/DDBJ whole genome shotgun (WGS) entry which is preliminary data.</text>
</comment>
<feature type="non-terminal residue" evidence="4">
    <location>
        <position position="1"/>
    </location>
</feature>
<dbReference type="PANTHER" id="PTHR21448:SF0">
    <property type="entry name" value="PROTEIN PHOSPHATASE 1 REGULATORY SUBUNIT 21"/>
    <property type="match status" value="1"/>
</dbReference>
<dbReference type="AlphaFoldDB" id="A0A367IL19"/>
<keyword evidence="1" id="KW-0175">Coiled coil</keyword>
<organism evidence="4 5">
    <name type="scientific">Rhizopus stolonifer</name>
    <name type="common">Rhizopus nigricans</name>
    <dbReference type="NCBI Taxonomy" id="4846"/>
    <lineage>
        <taxon>Eukaryota</taxon>
        <taxon>Fungi</taxon>
        <taxon>Fungi incertae sedis</taxon>
        <taxon>Mucoromycota</taxon>
        <taxon>Mucoromycotina</taxon>
        <taxon>Mucoromycetes</taxon>
        <taxon>Mucorales</taxon>
        <taxon>Mucorineae</taxon>
        <taxon>Rhizopodaceae</taxon>
        <taxon>Rhizopus</taxon>
    </lineage>
</organism>
<name>A0A367IL19_RHIST</name>
<evidence type="ECO:0000256" key="1">
    <source>
        <dbReference type="SAM" id="Coils"/>
    </source>
</evidence>
<evidence type="ECO:0000259" key="3">
    <source>
        <dbReference type="Pfam" id="PF21636"/>
    </source>
</evidence>
<dbReference type="Pfam" id="PF21636">
    <property type="entry name" value="PPP1R21_C"/>
    <property type="match status" value="1"/>
</dbReference>
<dbReference type="InterPro" id="IPR040024">
    <property type="entry name" value="PPP1R21"/>
</dbReference>
<protein>
    <recommendedName>
        <fullName evidence="3">Protein phosphatase 1 regulatory subunit 21 C-terminal domain-containing protein</fullName>
    </recommendedName>
</protein>
<reference evidence="4 5" key="1">
    <citation type="journal article" date="2018" name="G3 (Bethesda)">
        <title>Phylogenetic and Phylogenomic Definition of Rhizopus Species.</title>
        <authorList>
            <person name="Gryganskyi A.P."/>
            <person name="Golan J."/>
            <person name="Dolatabadi S."/>
            <person name="Mondo S."/>
            <person name="Robb S."/>
            <person name="Idnurm A."/>
            <person name="Muszewska A."/>
            <person name="Steczkiewicz K."/>
            <person name="Masonjones S."/>
            <person name="Liao H.L."/>
            <person name="Gajdeczka M.T."/>
            <person name="Anike F."/>
            <person name="Vuek A."/>
            <person name="Anishchenko I.M."/>
            <person name="Voigt K."/>
            <person name="de Hoog G.S."/>
            <person name="Smith M.E."/>
            <person name="Heitman J."/>
            <person name="Vilgalys R."/>
            <person name="Stajich J.E."/>
        </authorList>
    </citation>
    <scope>NUCLEOTIDE SEQUENCE [LARGE SCALE GENOMIC DNA]</scope>
    <source>
        <strain evidence="4 5">LSU 92-RS-03</strain>
    </source>
</reference>
<dbReference type="EMBL" id="PJQM01007297">
    <property type="protein sequence ID" value="RCH78369.1"/>
    <property type="molecule type" value="Genomic_DNA"/>
</dbReference>
<feature type="domain" description="Protein phosphatase 1 regulatory subunit 21 C-terminal" evidence="3">
    <location>
        <begin position="263"/>
        <end position="365"/>
    </location>
</feature>
<evidence type="ECO:0000313" key="4">
    <source>
        <dbReference type="EMBL" id="RCH78369.1"/>
    </source>
</evidence>
<evidence type="ECO:0000313" key="5">
    <source>
        <dbReference type="Proteomes" id="UP000253551"/>
    </source>
</evidence>
<dbReference type="InterPro" id="IPR049372">
    <property type="entry name" value="PPP1R21_C"/>
</dbReference>
<keyword evidence="5" id="KW-1185">Reference proteome</keyword>
<feature type="coiled-coil region" evidence="1">
    <location>
        <begin position="309"/>
        <end position="357"/>
    </location>
</feature>
<feature type="region of interest" description="Disordered" evidence="2">
    <location>
        <begin position="213"/>
        <end position="245"/>
    </location>
</feature>
<accession>A0A367IL19</accession>
<dbReference type="PANTHER" id="PTHR21448">
    <property type="entry name" value="SMOOTH MUSCLE MYOSIN HEAVY CHAIN-RELATED"/>
    <property type="match status" value="1"/>
</dbReference>
<proteinExistence type="predicted"/>
<dbReference type="Proteomes" id="UP000253551">
    <property type="component" value="Unassembled WGS sequence"/>
</dbReference>
<sequence>SEIQSLRAILLAKVGHLDKKEITLQDALPASKALEELEEQARQYISSLGANDTMQQLPAEIAERLFMSTKTFSQELSDLVQQLEDTKSELNNLLIEKDQQSFHEKEKTQEQQSEYEAKIQEQEQKINSLLATVEANERTESKTINELRSLNDQLALENAQLQQEIEQEKLSLEKTLQELEKANEKKEVVGFDKETQVDIIEAKEEEEEVFVYPKKTENTFQESSKPQQQQQQQEEEEDEEVFVYRGMDALPKEEKKEPEIVEEATKQYDDHDIQVREEKLKAFYEIQISNLNEKVQSVDSKAVRLAALYQSAKEKLVAEESEKLSLAAEVERLTKQVKDLDDKLETTKSDYQKYMDQMAEYVASLTGGTPS</sequence>